<keyword evidence="3" id="KW-1185">Reference proteome</keyword>
<dbReference type="Proteomes" id="UP000214666">
    <property type="component" value="Chromosome"/>
</dbReference>
<dbReference type="AlphaFoldDB" id="A0A222WJZ2"/>
<accession>A0A222WJZ2</accession>
<feature type="transmembrane region" description="Helical" evidence="1">
    <location>
        <begin position="41"/>
        <end position="60"/>
    </location>
</feature>
<dbReference type="KEGG" id="pkb:B4V02_09010"/>
<evidence type="ECO:0000313" key="2">
    <source>
        <dbReference type="EMBL" id="ASR46809.1"/>
    </source>
</evidence>
<keyword evidence="1" id="KW-1133">Transmembrane helix</keyword>
<evidence type="ECO:0000256" key="1">
    <source>
        <dbReference type="SAM" id="Phobius"/>
    </source>
</evidence>
<sequence length="92" mass="10370">MSPLFLATIMILGLLLFQSAIVLGIIHWVSKHTRRPVQTKMYLTLGLLALIVGLIVWKNWVYSQEFNGWTMICLLVIIISACIQLGKQKGNS</sequence>
<feature type="transmembrane region" description="Helical" evidence="1">
    <location>
        <begin position="6"/>
        <end position="29"/>
    </location>
</feature>
<name>A0A222WJZ2_9BACL</name>
<proteinExistence type="predicted"/>
<dbReference type="EMBL" id="CP020028">
    <property type="protein sequence ID" value="ASR46809.1"/>
    <property type="molecule type" value="Genomic_DNA"/>
</dbReference>
<protein>
    <submittedName>
        <fullName evidence="2">Uncharacterized protein</fullName>
    </submittedName>
</protein>
<feature type="transmembrane region" description="Helical" evidence="1">
    <location>
        <begin position="66"/>
        <end position="86"/>
    </location>
</feature>
<organism evidence="2 3">
    <name type="scientific">Paenibacillus kribbensis</name>
    <dbReference type="NCBI Taxonomy" id="172713"/>
    <lineage>
        <taxon>Bacteria</taxon>
        <taxon>Bacillati</taxon>
        <taxon>Bacillota</taxon>
        <taxon>Bacilli</taxon>
        <taxon>Bacillales</taxon>
        <taxon>Paenibacillaceae</taxon>
        <taxon>Paenibacillus</taxon>
    </lineage>
</organism>
<keyword evidence="1" id="KW-0472">Membrane</keyword>
<keyword evidence="1" id="KW-0812">Transmembrane</keyword>
<gene>
    <name evidence="2" type="ORF">B4V02_09010</name>
</gene>
<evidence type="ECO:0000313" key="3">
    <source>
        <dbReference type="Proteomes" id="UP000214666"/>
    </source>
</evidence>
<reference evidence="2 3" key="1">
    <citation type="submission" date="2017-03" db="EMBL/GenBank/DDBJ databases">
        <title>Complete genome sequence of Paenibacillus Kribbensis producing bioflocculants.</title>
        <authorList>
            <person name="Lee H.-G."/>
            <person name="Oh H.-M."/>
        </authorList>
    </citation>
    <scope>NUCLEOTIDE SEQUENCE [LARGE SCALE GENOMIC DNA]</scope>
    <source>
        <strain evidence="2 3">AM49</strain>
    </source>
</reference>